<feature type="non-terminal residue" evidence="2">
    <location>
        <position position="136"/>
    </location>
</feature>
<proteinExistence type="predicted"/>
<dbReference type="Gene3D" id="1.10.150.130">
    <property type="match status" value="1"/>
</dbReference>
<evidence type="ECO:0000256" key="1">
    <source>
        <dbReference type="ARBA" id="ARBA00023125"/>
    </source>
</evidence>
<evidence type="ECO:0000313" key="2">
    <source>
        <dbReference type="EMBL" id="CAH3188781.1"/>
    </source>
</evidence>
<accession>A0ABN8SD81</accession>
<gene>
    <name evidence="2" type="ORF">PLOB_00041587</name>
</gene>
<reference evidence="2 3" key="1">
    <citation type="submission" date="2022-05" db="EMBL/GenBank/DDBJ databases">
        <authorList>
            <consortium name="Genoscope - CEA"/>
            <person name="William W."/>
        </authorList>
    </citation>
    <scope>NUCLEOTIDE SEQUENCE [LARGE SCALE GENOMIC DNA]</scope>
</reference>
<evidence type="ECO:0000313" key="3">
    <source>
        <dbReference type="Proteomes" id="UP001159405"/>
    </source>
</evidence>
<keyword evidence="3" id="KW-1185">Reference proteome</keyword>
<feature type="non-terminal residue" evidence="2">
    <location>
        <position position="1"/>
    </location>
</feature>
<dbReference type="EMBL" id="CALNXK010000652">
    <property type="protein sequence ID" value="CAH3188781.1"/>
    <property type="molecule type" value="Genomic_DNA"/>
</dbReference>
<dbReference type="Proteomes" id="UP001159405">
    <property type="component" value="Unassembled WGS sequence"/>
</dbReference>
<keyword evidence="1" id="KW-0238">DNA-binding</keyword>
<protein>
    <submittedName>
        <fullName evidence="2">Uncharacterized protein</fullName>
    </submittedName>
</protein>
<dbReference type="InterPro" id="IPR010998">
    <property type="entry name" value="Integrase_recombinase_N"/>
</dbReference>
<comment type="caution">
    <text evidence="2">The sequence shown here is derived from an EMBL/GenBank/DDBJ whole genome shotgun (WGS) entry which is preliminary data.</text>
</comment>
<name>A0ABN8SD81_9CNID</name>
<organism evidence="2 3">
    <name type="scientific">Porites lobata</name>
    <dbReference type="NCBI Taxonomy" id="104759"/>
    <lineage>
        <taxon>Eukaryota</taxon>
        <taxon>Metazoa</taxon>
        <taxon>Cnidaria</taxon>
        <taxon>Anthozoa</taxon>
        <taxon>Hexacorallia</taxon>
        <taxon>Scleractinia</taxon>
        <taxon>Fungiina</taxon>
        <taxon>Poritidae</taxon>
        <taxon>Porites</taxon>
    </lineage>
</organism>
<sequence length="136" mass="15490">LPASLDTVCLYCQFLSRSMTPQSVRNYLSGVKLLHVVTGFDFPFYETFELRLTLRGLDRIHRHLPSRAPPVTPDLLLSARSFDPATHFCRRDITITSFRLSVSFKWSKTNQTGNTVLALPLLSHSDHLLCPVRAYL</sequence>
<dbReference type="SUPFAM" id="SSF47823">
    <property type="entry name" value="lambda integrase-like, N-terminal domain"/>
    <property type="match status" value="1"/>
</dbReference>